<proteinExistence type="predicted"/>
<protein>
    <submittedName>
        <fullName evidence="1">Uncharacterized protein</fullName>
    </submittedName>
</protein>
<name>K9PCM1_CYAGP</name>
<accession>K9PCM1</accession>
<dbReference type="AlphaFoldDB" id="K9PCM1"/>
<evidence type="ECO:0000313" key="1">
    <source>
        <dbReference type="EMBL" id="AFY30486.1"/>
    </source>
</evidence>
<reference evidence="2" key="1">
    <citation type="journal article" date="2013" name="Proc. Natl. Acad. Sci. U.S.A.">
        <title>Improving the coverage of the cyanobacterial phylum using diversity-driven genome sequencing.</title>
        <authorList>
            <person name="Shih P.M."/>
            <person name="Wu D."/>
            <person name="Latifi A."/>
            <person name="Axen S.D."/>
            <person name="Fewer D.P."/>
            <person name="Talla E."/>
            <person name="Calteau A."/>
            <person name="Cai F."/>
            <person name="Tandeau de Marsac N."/>
            <person name="Rippka R."/>
            <person name="Herdman M."/>
            <person name="Sivonen K."/>
            <person name="Coursin T."/>
            <person name="Laurent T."/>
            <person name="Goodwin L."/>
            <person name="Nolan M."/>
            <person name="Davenport K.W."/>
            <person name="Han C.S."/>
            <person name="Rubin E.M."/>
            <person name="Eisen J.A."/>
            <person name="Woyke T."/>
            <person name="Gugger M."/>
            <person name="Kerfeld C.A."/>
        </authorList>
    </citation>
    <scope>NUCLEOTIDE SEQUENCE [LARGE SCALE GENOMIC DNA]</scope>
    <source>
        <strain evidence="2">ATCC 27147 / PCC 6307</strain>
    </source>
</reference>
<dbReference type="eggNOG" id="ENOG50321UF">
    <property type="taxonomic scope" value="Bacteria"/>
</dbReference>
<dbReference type="Proteomes" id="UP000010388">
    <property type="component" value="Chromosome"/>
</dbReference>
<dbReference type="RefSeq" id="WP_015110919.1">
    <property type="nucleotide sequence ID" value="NC_019675.1"/>
</dbReference>
<dbReference type="OrthoDB" id="558146at2"/>
<dbReference type="EMBL" id="CP003495">
    <property type="protein sequence ID" value="AFY30486.1"/>
    <property type="molecule type" value="Genomic_DNA"/>
</dbReference>
<dbReference type="HOGENOM" id="CLU_2636803_0_0_3"/>
<organism evidence="1 2">
    <name type="scientific">Cyanobium gracile (strain ATCC 27147 / PCC 6307)</name>
    <dbReference type="NCBI Taxonomy" id="292564"/>
    <lineage>
        <taxon>Bacteria</taxon>
        <taxon>Bacillati</taxon>
        <taxon>Cyanobacteriota</taxon>
        <taxon>Cyanophyceae</taxon>
        <taxon>Synechococcales</taxon>
        <taxon>Prochlorococcaceae</taxon>
        <taxon>Cyanobium</taxon>
    </lineage>
</organism>
<evidence type="ECO:0000313" key="2">
    <source>
        <dbReference type="Proteomes" id="UP000010388"/>
    </source>
</evidence>
<sequence>MTFNGTLEELQSLLEGLGCFGHWVHEGAFEMLVIEDGESNLRLNWWPGTGTLMLVGDPAQRGDLEGRLKQALAGRA</sequence>
<gene>
    <name evidence="1" type="ordered locus">Cyagr_3426</name>
</gene>
<dbReference type="KEGG" id="cgc:Cyagr_3426"/>